<dbReference type="CDD" id="cd00136">
    <property type="entry name" value="PDZ_canonical"/>
    <property type="match status" value="2"/>
</dbReference>
<dbReference type="InterPro" id="IPR036034">
    <property type="entry name" value="PDZ_sf"/>
</dbReference>
<sequence>MRAPNSMSFLSKAHNFFKGKTSNNDENSYSKPQNSFQKPCFSPMPCKPMNRKEIPNISKRNRQVFDDVSNRGWSVTSQGGQKQRRATLESLSQRSTVKNVWMSKGDKLVNNVAEQVTSSEKCHEQAEDDEEEGIFTVQLIKPHNGFLGIVLAGGTDTPLGHHFVHDVLPNSSASKSGRVRNGDELLQANGQLLTNKTHAEALSIFRSLPGVIELVVARTKNANRSILQCSSNGKKGNERVNKNIASPEKRRSIIEEAVKTSVIPRSLPPVVDVPKRVAYAYVKPVKRVCRVSSFLGSDDDKIQLNAFDGNGEVLELKKEPANDGGEIKHKEIEKIHEDDAFHYLTIRRSRTLNTNCKRQSVIEQCCTRATWPTFTMKQRLPLPWESIQPSTTATSRRSSTTRIRRNMTSSSASNLSLHRDSLARKPTGSHNIEKEIITVELERMSNKDKWGFTLGGGIFSPYGDLPIFIAEISPSLSVRGLLQKGDEIVDFSGENFEGATCLEAEKMLRGCKREKVTVTIRRKFLQRSQIPQGNPYAEVWSSFATTQRKPSRKQRRRSNSMRNDRSNKFKR</sequence>
<dbReference type="SMART" id="SM00228">
    <property type="entry name" value="PDZ"/>
    <property type="match status" value="2"/>
</dbReference>
<dbReference type="Gene3D" id="2.30.42.10">
    <property type="match status" value="2"/>
</dbReference>
<dbReference type="AlphaFoldDB" id="A0AAD9PYJ5"/>
<dbReference type="InterPro" id="IPR001478">
    <property type="entry name" value="PDZ"/>
</dbReference>
<feature type="domain" description="PDZ" evidence="2">
    <location>
        <begin position="136"/>
        <end position="220"/>
    </location>
</feature>
<reference evidence="3" key="1">
    <citation type="journal article" date="2023" name="G3 (Bethesda)">
        <title>Whole genome assembly and annotation of the endangered Caribbean coral Acropora cervicornis.</title>
        <authorList>
            <person name="Selwyn J.D."/>
            <person name="Vollmer S.V."/>
        </authorList>
    </citation>
    <scope>NUCLEOTIDE SEQUENCE</scope>
    <source>
        <strain evidence="3">K2</strain>
    </source>
</reference>
<feature type="region of interest" description="Disordered" evidence="1">
    <location>
        <begin position="541"/>
        <end position="571"/>
    </location>
</feature>
<gene>
    <name evidence="3" type="ORF">P5673_027975</name>
</gene>
<name>A0AAD9PYJ5_ACRCE</name>
<dbReference type="Pfam" id="PF00595">
    <property type="entry name" value="PDZ"/>
    <property type="match status" value="2"/>
</dbReference>
<protein>
    <submittedName>
        <fullName evidence="3">FERM and PDZ domain-containing protein 2</fullName>
    </submittedName>
</protein>
<dbReference type="Proteomes" id="UP001249851">
    <property type="component" value="Unassembled WGS sequence"/>
</dbReference>
<evidence type="ECO:0000259" key="2">
    <source>
        <dbReference type="PROSITE" id="PS50106"/>
    </source>
</evidence>
<feature type="compositionally biased region" description="Polar residues" evidence="1">
    <location>
        <begin position="20"/>
        <end position="37"/>
    </location>
</feature>
<feature type="compositionally biased region" description="Low complexity" evidence="1">
    <location>
        <begin position="390"/>
        <end position="411"/>
    </location>
</feature>
<feature type="domain" description="PDZ" evidence="2">
    <location>
        <begin position="438"/>
        <end position="523"/>
    </location>
</feature>
<dbReference type="PANTHER" id="PTHR11324">
    <property type="entry name" value="IL16-RELATED"/>
    <property type="match status" value="1"/>
</dbReference>
<reference evidence="3" key="2">
    <citation type="journal article" date="2023" name="Science">
        <title>Genomic signatures of disease resistance in endangered staghorn corals.</title>
        <authorList>
            <person name="Vollmer S.V."/>
            <person name="Selwyn J.D."/>
            <person name="Despard B.A."/>
            <person name="Roesel C.L."/>
        </authorList>
    </citation>
    <scope>NUCLEOTIDE SEQUENCE</scope>
    <source>
        <strain evidence="3">K2</strain>
    </source>
</reference>
<feature type="region of interest" description="Disordered" evidence="1">
    <location>
        <begin position="16"/>
        <end position="50"/>
    </location>
</feature>
<feature type="compositionally biased region" description="Polar residues" evidence="1">
    <location>
        <begin position="71"/>
        <end position="81"/>
    </location>
</feature>
<comment type="caution">
    <text evidence="3">The sequence shown here is derived from an EMBL/GenBank/DDBJ whole genome shotgun (WGS) entry which is preliminary data.</text>
</comment>
<feature type="compositionally biased region" description="Basic and acidic residues" evidence="1">
    <location>
        <begin position="562"/>
        <end position="571"/>
    </location>
</feature>
<feature type="compositionally biased region" description="Basic residues" evidence="1">
    <location>
        <begin position="549"/>
        <end position="559"/>
    </location>
</feature>
<dbReference type="PANTHER" id="PTHR11324:SF16">
    <property type="entry name" value="PDZ DOMAIN-CONTAINING PROTEIN 2"/>
    <property type="match status" value="1"/>
</dbReference>
<evidence type="ECO:0000313" key="4">
    <source>
        <dbReference type="Proteomes" id="UP001249851"/>
    </source>
</evidence>
<dbReference type="EMBL" id="JARQWQ010000100">
    <property type="protein sequence ID" value="KAK2551211.1"/>
    <property type="molecule type" value="Genomic_DNA"/>
</dbReference>
<dbReference type="SUPFAM" id="SSF50156">
    <property type="entry name" value="PDZ domain-like"/>
    <property type="match status" value="2"/>
</dbReference>
<feature type="region of interest" description="Disordered" evidence="1">
    <location>
        <begin position="71"/>
        <end position="90"/>
    </location>
</feature>
<keyword evidence="4" id="KW-1185">Reference proteome</keyword>
<feature type="region of interest" description="Disordered" evidence="1">
    <location>
        <begin position="388"/>
        <end position="416"/>
    </location>
</feature>
<proteinExistence type="predicted"/>
<organism evidence="3 4">
    <name type="scientific">Acropora cervicornis</name>
    <name type="common">Staghorn coral</name>
    <dbReference type="NCBI Taxonomy" id="6130"/>
    <lineage>
        <taxon>Eukaryota</taxon>
        <taxon>Metazoa</taxon>
        <taxon>Cnidaria</taxon>
        <taxon>Anthozoa</taxon>
        <taxon>Hexacorallia</taxon>
        <taxon>Scleractinia</taxon>
        <taxon>Astrocoeniina</taxon>
        <taxon>Acroporidae</taxon>
        <taxon>Acropora</taxon>
    </lineage>
</organism>
<evidence type="ECO:0000313" key="3">
    <source>
        <dbReference type="EMBL" id="KAK2551211.1"/>
    </source>
</evidence>
<evidence type="ECO:0000256" key="1">
    <source>
        <dbReference type="SAM" id="MobiDB-lite"/>
    </source>
</evidence>
<accession>A0AAD9PYJ5</accession>
<dbReference type="PROSITE" id="PS50106">
    <property type="entry name" value="PDZ"/>
    <property type="match status" value="2"/>
</dbReference>